<feature type="region of interest" description="Disordered" evidence="1">
    <location>
        <begin position="109"/>
        <end position="128"/>
    </location>
</feature>
<sequence>YPVQVLWQREDETSQVVVVGPYPLFVSSFKTLRATKWLVDEESVRQICAVVAKALFDGQIQKLGKFAKEYLESRSINNVKTSPEAILDARLQIACTLLEYKGTEHREVEQAEQKTMLDGRRQTRRQPEEDASDFLIVDELEWTFI</sequence>
<proteinExistence type="predicted"/>
<accession>A0A2G9RRN6</accession>
<feature type="non-terminal residue" evidence="2">
    <location>
        <position position="145"/>
    </location>
</feature>
<evidence type="ECO:0000313" key="2">
    <source>
        <dbReference type="EMBL" id="PIO29871.1"/>
    </source>
</evidence>
<dbReference type="AlphaFoldDB" id="A0A2G9RRN6"/>
<evidence type="ECO:0000256" key="1">
    <source>
        <dbReference type="SAM" id="MobiDB-lite"/>
    </source>
</evidence>
<dbReference type="Proteomes" id="UP000228934">
    <property type="component" value="Unassembled WGS sequence"/>
</dbReference>
<organism evidence="2 3">
    <name type="scientific">Aquarana catesbeiana</name>
    <name type="common">American bullfrog</name>
    <name type="synonym">Rana catesbeiana</name>
    <dbReference type="NCBI Taxonomy" id="8400"/>
    <lineage>
        <taxon>Eukaryota</taxon>
        <taxon>Metazoa</taxon>
        <taxon>Chordata</taxon>
        <taxon>Craniata</taxon>
        <taxon>Vertebrata</taxon>
        <taxon>Euteleostomi</taxon>
        <taxon>Amphibia</taxon>
        <taxon>Batrachia</taxon>
        <taxon>Anura</taxon>
        <taxon>Neobatrachia</taxon>
        <taxon>Ranoidea</taxon>
        <taxon>Ranidae</taxon>
        <taxon>Aquarana</taxon>
    </lineage>
</organism>
<feature type="non-terminal residue" evidence="2">
    <location>
        <position position="1"/>
    </location>
</feature>
<dbReference type="EMBL" id="KV937150">
    <property type="protein sequence ID" value="PIO29871.1"/>
    <property type="molecule type" value="Genomic_DNA"/>
</dbReference>
<keyword evidence="3" id="KW-1185">Reference proteome</keyword>
<dbReference type="OrthoDB" id="413122at2759"/>
<protein>
    <submittedName>
        <fullName evidence="2">Uncharacterized protein</fullName>
    </submittedName>
</protein>
<name>A0A2G9RRN6_AQUCT</name>
<reference evidence="3" key="1">
    <citation type="journal article" date="2017" name="Nat. Commun.">
        <title>The North American bullfrog draft genome provides insight into hormonal regulation of long noncoding RNA.</title>
        <authorList>
            <person name="Hammond S.A."/>
            <person name="Warren R.L."/>
            <person name="Vandervalk B.P."/>
            <person name="Kucuk E."/>
            <person name="Khan H."/>
            <person name="Gibb E.A."/>
            <person name="Pandoh P."/>
            <person name="Kirk H."/>
            <person name="Zhao Y."/>
            <person name="Jones M."/>
            <person name="Mungall A.J."/>
            <person name="Coope R."/>
            <person name="Pleasance S."/>
            <person name="Moore R.A."/>
            <person name="Holt R.A."/>
            <person name="Round J.M."/>
            <person name="Ohora S."/>
            <person name="Walle B.V."/>
            <person name="Veldhoen N."/>
            <person name="Helbing C.C."/>
            <person name="Birol I."/>
        </authorList>
    </citation>
    <scope>NUCLEOTIDE SEQUENCE [LARGE SCALE GENOMIC DNA]</scope>
</reference>
<gene>
    <name evidence="2" type="ORF">AB205_0171730</name>
</gene>
<evidence type="ECO:0000313" key="3">
    <source>
        <dbReference type="Proteomes" id="UP000228934"/>
    </source>
</evidence>